<name>A0A7J5BR18_9MICO</name>
<organism evidence="2 3">
    <name type="scientific">Pseudoclavibacter chungangensis</name>
    <dbReference type="NCBI Taxonomy" id="587635"/>
    <lineage>
        <taxon>Bacteria</taxon>
        <taxon>Bacillati</taxon>
        <taxon>Actinomycetota</taxon>
        <taxon>Actinomycetes</taxon>
        <taxon>Micrococcales</taxon>
        <taxon>Microbacteriaceae</taxon>
        <taxon>Pseudoclavibacter</taxon>
    </lineage>
</organism>
<dbReference type="AlphaFoldDB" id="A0A7J5BR18"/>
<gene>
    <name evidence="2" type="ORF">F8O01_10950</name>
</gene>
<dbReference type="OrthoDB" id="3190266at2"/>
<dbReference type="Pfam" id="PF14361">
    <property type="entry name" value="RsbRD_N"/>
    <property type="match status" value="1"/>
</dbReference>
<evidence type="ECO:0000313" key="2">
    <source>
        <dbReference type="EMBL" id="KAB1655957.1"/>
    </source>
</evidence>
<reference evidence="2 3" key="1">
    <citation type="submission" date="2019-09" db="EMBL/GenBank/DDBJ databases">
        <title>Phylogeny of genus Pseudoclavibacter and closely related genus.</title>
        <authorList>
            <person name="Li Y."/>
        </authorList>
    </citation>
    <scope>NUCLEOTIDE SEQUENCE [LARGE SCALE GENOMIC DNA]</scope>
    <source>
        <strain evidence="2 3">DSM 23821</strain>
    </source>
</reference>
<dbReference type="EMBL" id="WBJZ01000013">
    <property type="protein sequence ID" value="KAB1655957.1"/>
    <property type="molecule type" value="Genomic_DNA"/>
</dbReference>
<evidence type="ECO:0000259" key="1">
    <source>
        <dbReference type="Pfam" id="PF14361"/>
    </source>
</evidence>
<dbReference type="RefSeq" id="WP_158040905.1">
    <property type="nucleotide sequence ID" value="NZ_JACCFV010000001.1"/>
</dbReference>
<keyword evidence="3" id="KW-1185">Reference proteome</keyword>
<accession>A0A7J5BR18</accession>
<dbReference type="Proteomes" id="UP000467240">
    <property type="component" value="Unassembled WGS sequence"/>
</dbReference>
<dbReference type="InterPro" id="IPR025751">
    <property type="entry name" value="RsbRD_N_dom"/>
</dbReference>
<comment type="caution">
    <text evidence="2">The sequence shown here is derived from an EMBL/GenBank/DDBJ whole genome shotgun (WGS) entry which is preliminary data.</text>
</comment>
<evidence type="ECO:0000313" key="3">
    <source>
        <dbReference type="Proteomes" id="UP000467240"/>
    </source>
</evidence>
<feature type="domain" description="RsbT co-antagonist protein RsbRD N-terminal" evidence="1">
    <location>
        <begin position="2"/>
        <end position="71"/>
    </location>
</feature>
<sequence length="71" mass="7515">MSARIVDQIVEQEHAYATSPLAADALGEIVRENVEALRHELGGGRGSLEPARRAGRMKAEAGIPVASLLHA</sequence>
<protein>
    <recommendedName>
        <fullName evidence="1">RsbT co-antagonist protein RsbRD N-terminal domain-containing protein</fullName>
    </recommendedName>
</protein>
<proteinExistence type="predicted"/>